<name>A0A1H2VGN4_9BACI</name>
<reference evidence="3 4" key="1">
    <citation type="submission" date="2016-10" db="EMBL/GenBank/DDBJ databases">
        <authorList>
            <person name="de Groot N.N."/>
        </authorList>
    </citation>
    <scope>NUCLEOTIDE SEQUENCE [LARGE SCALE GENOMIC DNA]</scope>
    <source>
        <strain evidence="3 4">DSM 23126</strain>
    </source>
</reference>
<dbReference type="InterPro" id="IPR027393">
    <property type="entry name" value="Virus_scaffolding_prot_C"/>
</dbReference>
<dbReference type="Gene3D" id="4.10.810.10">
    <property type="entry name" value="Virus Scaffolding Protein, Chain A"/>
    <property type="match status" value="1"/>
</dbReference>
<feature type="domain" description="IDEAL" evidence="2">
    <location>
        <begin position="107"/>
        <end position="143"/>
    </location>
</feature>
<protein>
    <submittedName>
        <fullName evidence="3">IDEAL domain-containing protein</fullName>
    </submittedName>
</protein>
<accession>A0A1H2VGN4</accession>
<gene>
    <name evidence="3" type="ORF">SAMN05421781_2065</name>
</gene>
<dbReference type="SMART" id="SM00914">
    <property type="entry name" value="IDEAL"/>
    <property type="match status" value="1"/>
</dbReference>
<sequence length="168" mass="19690">MKLCKRIHYFFILPGVVGQLVLLALKVGIVQYTQKLLAINREALGGHARVARFKKDQRPVGAAIRTGGSTNMLHPTHEQHFMKKVKPIQNGRRPSRQILQSLYAQMMMEYAVFEFNRERLLRKIDDSLDMHDEKAFKEWTEAYKELMSEYKDGKVLFEQGYKLELEFE</sequence>
<dbReference type="OrthoDB" id="2878915at2"/>
<dbReference type="EMBL" id="FNNC01000004">
    <property type="protein sequence ID" value="SDW67074.1"/>
    <property type="molecule type" value="Genomic_DNA"/>
</dbReference>
<dbReference type="Proteomes" id="UP000199488">
    <property type="component" value="Unassembled WGS sequence"/>
</dbReference>
<dbReference type="RefSeq" id="WP_091614621.1">
    <property type="nucleotide sequence ID" value="NZ_FNNC01000004.1"/>
</dbReference>
<evidence type="ECO:0000259" key="2">
    <source>
        <dbReference type="SMART" id="SM00914"/>
    </source>
</evidence>
<dbReference type="AlphaFoldDB" id="A0A1H2VGN4"/>
<feature type="transmembrane region" description="Helical" evidence="1">
    <location>
        <begin position="7"/>
        <end position="25"/>
    </location>
</feature>
<keyword evidence="1" id="KW-0812">Transmembrane</keyword>
<evidence type="ECO:0000256" key="1">
    <source>
        <dbReference type="SAM" id="Phobius"/>
    </source>
</evidence>
<keyword evidence="1" id="KW-1133">Transmembrane helix</keyword>
<organism evidence="3 4">
    <name type="scientific">Marinococcus luteus</name>
    <dbReference type="NCBI Taxonomy" id="1122204"/>
    <lineage>
        <taxon>Bacteria</taxon>
        <taxon>Bacillati</taxon>
        <taxon>Bacillota</taxon>
        <taxon>Bacilli</taxon>
        <taxon>Bacillales</taxon>
        <taxon>Bacillaceae</taxon>
        <taxon>Marinococcus</taxon>
    </lineage>
</organism>
<proteinExistence type="predicted"/>
<keyword evidence="1" id="KW-0472">Membrane</keyword>
<dbReference type="InterPro" id="IPR014957">
    <property type="entry name" value="IDEAL_dom"/>
</dbReference>
<dbReference type="Pfam" id="PF08858">
    <property type="entry name" value="IDEAL"/>
    <property type="match status" value="1"/>
</dbReference>
<dbReference type="STRING" id="1122204.SAMN05421781_2065"/>
<evidence type="ECO:0000313" key="3">
    <source>
        <dbReference type="EMBL" id="SDW67074.1"/>
    </source>
</evidence>
<evidence type="ECO:0000313" key="4">
    <source>
        <dbReference type="Proteomes" id="UP000199488"/>
    </source>
</evidence>
<keyword evidence="4" id="KW-1185">Reference proteome</keyword>